<accession>A0AAN8YLL1</accession>
<name>A0AAN8YLL1_SOLBU</name>
<dbReference type="PANTHER" id="PTHR46086">
    <property type="entry name" value="ALPHA/BETA-HYDROLASES SUPERFAMILY PROTEIN"/>
    <property type="match status" value="1"/>
</dbReference>
<dbReference type="InterPro" id="IPR044819">
    <property type="entry name" value="OBL-like"/>
</dbReference>
<sequence length="137" mass="15760">MKEQLAKYEVPYYRVVYSNDMVPRLPYDNLTFMFKHFGTCIYYNSLYKKQILGEEPDKNGLALLLFLPKMLNACWELIRSCILPCVNGWKYQEGGLLLFMRVVGLLLPGIPAHCPQDYVNASRLGSLKTSQSSKRLA</sequence>
<evidence type="ECO:0000313" key="2">
    <source>
        <dbReference type="Proteomes" id="UP001371456"/>
    </source>
</evidence>
<keyword evidence="2" id="KW-1185">Reference proteome</keyword>
<dbReference type="InterPro" id="IPR029058">
    <property type="entry name" value="AB_hydrolase_fold"/>
</dbReference>
<organism evidence="1 2">
    <name type="scientific">Solanum bulbocastanum</name>
    <name type="common">Wild potato</name>
    <dbReference type="NCBI Taxonomy" id="147425"/>
    <lineage>
        <taxon>Eukaryota</taxon>
        <taxon>Viridiplantae</taxon>
        <taxon>Streptophyta</taxon>
        <taxon>Embryophyta</taxon>
        <taxon>Tracheophyta</taxon>
        <taxon>Spermatophyta</taxon>
        <taxon>Magnoliopsida</taxon>
        <taxon>eudicotyledons</taxon>
        <taxon>Gunneridae</taxon>
        <taxon>Pentapetalae</taxon>
        <taxon>asterids</taxon>
        <taxon>lamiids</taxon>
        <taxon>Solanales</taxon>
        <taxon>Solanaceae</taxon>
        <taxon>Solanoideae</taxon>
        <taxon>Solaneae</taxon>
        <taxon>Solanum</taxon>
    </lineage>
</organism>
<dbReference type="GO" id="GO:0004806">
    <property type="term" value="F:triacylglycerol lipase activity"/>
    <property type="evidence" value="ECO:0007669"/>
    <property type="project" value="InterPro"/>
</dbReference>
<dbReference type="AlphaFoldDB" id="A0AAN8YLL1"/>
<dbReference type="Proteomes" id="UP001371456">
    <property type="component" value="Unassembled WGS sequence"/>
</dbReference>
<evidence type="ECO:0000313" key="1">
    <source>
        <dbReference type="EMBL" id="KAK6798414.1"/>
    </source>
</evidence>
<dbReference type="PANTHER" id="PTHR46086:SF31">
    <property type="entry name" value="FUNGAL LIPASE-LIKE DOMAIN-CONTAINING PROTEIN"/>
    <property type="match status" value="1"/>
</dbReference>
<comment type="caution">
    <text evidence="1">The sequence shown here is derived from an EMBL/GenBank/DDBJ whole genome shotgun (WGS) entry which is preliminary data.</text>
</comment>
<proteinExistence type="predicted"/>
<dbReference type="GO" id="GO:0006629">
    <property type="term" value="P:lipid metabolic process"/>
    <property type="evidence" value="ECO:0007669"/>
    <property type="project" value="InterPro"/>
</dbReference>
<reference evidence="1 2" key="1">
    <citation type="submission" date="2024-02" db="EMBL/GenBank/DDBJ databases">
        <title>de novo genome assembly of Solanum bulbocastanum strain 11H21.</title>
        <authorList>
            <person name="Hosaka A.J."/>
        </authorList>
    </citation>
    <scope>NUCLEOTIDE SEQUENCE [LARGE SCALE GENOMIC DNA]</scope>
    <source>
        <tissue evidence="1">Young leaves</tissue>
    </source>
</reference>
<gene>
    <name evidence="1" type="ORF">RDI58_006116</name>
</gene>
<protein>
    <submittedName>
        <fullName evidence="1">Uncharacterized protein</fullName>
    </submittedName>
</protein>
<dbReference type="EMBL" id="JBANQN010000002">
    <property type="protein sequence ID" value="KAK6798414.1"/>
    <property type="molecule type" value="Genomic_DNA"/>
</dbReference>
<dbReference type="Gene3D" id="3.40.50.1820">
    <property type="entry name" value="alpha/beta hydrolase"/>
    <property type="match status" value="1"/>
</dbReference>
<dbReference type="SUPFAM" id="SSF53474">
    <property type="entry name" value="alpha/beta-Hydrolases"/>
    <property type="match status" value="1"/>
</dbReference>